<dbReference type="InterPro" id="IPR012334">
    <property type="entry name" value="Pectin_lyas_fold"/>
</dbReference>
<evidence type="ECO:0000256" key="13">
    <source>
        <dbReference type="ARBA" id="ARBA00037312"/>
    </source>
</evidence>
<dbReference type="GO" id="GO:0071555">
    <property type="term" value="P:cell wall organization"/>
    <property type="evidence" value="ECO:0007669"/>
    <property type="project" value="UniProtKB-KW"/>
</dbReference>
<evidence type="ECO:0000256" key="10">
    <source>
        <dbReference type="ARBA" id="ARBA00023295"/>
    </source>
</evidence>
<evidence type="ECO:0000256" key="11">
    <source>
        <dbReference type="ARBA" id="ARBA00023316"/>
    </source>
</evidence>
<keyword evidence="12" id="KW-0624">Polysaccharide degradation</keyword>
<evidence type="ECO:0000256" key="15">
    <source>
        <dbReference type="RuleBase" id="RU361169"/>
    </source>
</evidence>
<evidence type="ECO:0000313" key="17">
    <source>
        <dbReference type="EMBL" id="CDS04839.1"/>
    </source>
</evidence>
<evidence type="ECO:0000256" key="7">
    <source>
        <dbReference type="ARBA" id="ARBA00023157"/>
    </source>
</evidence>
<reference evidence="17" key="1">
    <citation type="journal article" date="2014" name="Genome Announc.">
        <title>De novo whole-genome sequence and genome annotation of Lichtheimia ramosa.</title>
        <authorList>
            <person name="Linde J."/>
            <person name="Schwartze V."/>
            <person name="Binder U."/>
            <person name="Lass-Florl C."/>
            <person name="Voigt K."/>
            <person name="Horn F."/>
        </authorList>
    </citation>
    <scope>NUCLEOTIDE SEQUENCE</scope>
    <source>
        <strain evidence="17">JMRC FSU:6197</strain>
    </source>
</reference>
<gene>
    <name evidence="17" type="ORF">LRAMOSA07369</name>
</gene>
<proteinExistence type="inferred from homology"/>
<feature type="chain" id="PRO_5001726163" evidence="16">
    <location>
        <begin position="20"/>
        <end position="399"/>
    </location>
</feature>
<dbReference type="EMBL" id="LK023315">
    <property type="protein sequence ID" value="CDS04839.1"/>
    <property type="molecule type" value="Genomic_DNA"/>
</dbReference>
<dbReference type="InterPro" id="IPR006626">
    <property type="entry name" value="PbH1"/>
</dbReference>
<evidence type="ECO:0000256" key="5">
    <source>
        <dbReference type="ARBA" id="ARBA00022737"/>
    </source>
</evidence>
<dbReference type="OrthoDB" id="187139at2759"/>
<evidence type="ECO:0000256" key="2">
    <source>
        <dbReference type="ARBA" id="ARBA00008834"/>
    </source>
</evidence>
<comment type="subcellular location">
    <subcellularLocation>
        <location evidence="1">Secreted</location>
    </subcellularLocation>
</comment>
<dbReference type="Pfam" id="PF00295">
    <property type="entry name" value="Glyco_hydro_28"/>
    <property type="match status" value="1"/>
</dbReference>
<comment type="similarity">
    <text evidence="2 15">Belongs to the glycosyl hydrolase 28 family.</text>
</comment>
<protein>
    <submittedName>
        <fullName evidence="17">Uncharacterized protein</fullName>
    </submittedName>
</protein>
<dbReference type="PROSITE" id="PS00502">
    <property type="entry name" value="POLYGALACTURONASE"/>
    <property type="match status" value="1"/>
</dbReference>
<keyword evidence="6 15" id="KW-0378">Hydrolase</keyword>
<evidence type="ECO:0000256" key="8">
    <source>
        <dbReference type="ARBA" id="ARBA00023180"/>
    </source>
</evidence>
<keyword evidence="8" id="KW-0325">Glycoprotein</keyword>
<evidence type="ECO:0000256" key="9">
    <source>
        <dbReference type="ARBA" id="ARBA00023277"/>
    </source>
</evidence>
<dbReference type="GO" id="GO:0045490">
    <property type="term" value="P:pectin catabolic process"/>
    <property type="evidence" value="ECO:0007669"/>
    <property type="project" value="UniProtKB-ARBA"/>
</dbReference>
<evidence type="ECO:0000256" key="3">
    <source>
        <dbReference type="ARBA" id="ARBA00022525"/>
    </source>
</evidence>
<name>A0A077WCG3_9FUNG</name>
<comment type="function">
    <text evidence="13">Specific in hydrolyzing the terminal glycosidic bond of polygalacturonic acid and oligogalacturonates.</text>
</comment>
<dbReference type="SUPFAM" id="SSF51126">
    <property type="entry name" value="Pectin lyase-like"/>
    <property type="match status" value="1"/>
</dbReference>
<dbReference type="SMART" id="SM00710">
    <property type="entry name" value="PbH1"/>
    <property type="match status" value="4"/>
</dbReference>
<keyword evidence="7" id="KW-1015">Disulfide bond</keyword>
<dbReference type="Gene3D" id="2.160.20.10">
    <property type="entry name" value="Single-stranded right-handed beta-helix, Pectin lyase-like"/>
    <property type="match status" value="1"/>
</dbReference>
<evidence type="ECO:0000256" key="14">
    <source>
        <dbReference type="PROSITE-ProRule" id="PRU10052"/>
    </source>
</evidence>
<dbReference type="GO" id="GO:0004650">
    <property type="term" value="F:polygalacturonase activity"/>
    <property type="evidence" value="ECO:0007669"/>
    <property type="project" value="InterPro"/>
</dbReference>
<keyword evidence="10 15" id="KW-0326">Glycosidase</keyword>
<dbReference type="PANTHER" id="PTHR31736">
    <property type="match status" value="1"/>
</dbReference>
<sequence length="399" mass="44209">MKSTLFFLATAALTLLSSAAPSNRKCMVKHNGVDDSANIMDALEKCKDGGRVVFQKERNYMLGDVIVSPELQNVEIIFDGTLTYPYDMKYNDTTPPVPGAVQDMSTFFLIRGKDVKVTGNGGEIYGNGEHWWSLDPLPSNRPSMMAFMVENLDVRGVRLINAPNWNFYIHETKNAVFEDIYINDVDQLYGEKPHNTDGWGMSETHGITIKNSYINNGDDCVAIKTNSSDIHIENLYCNGSHGISVGSLGNIPELPDYVENLYVKNVTCENCQNGARIKTWARGALGRVENVSYIDFRVTNSDHPIAIDQCYFNIKEPECSNNPSLIQIKNVLFQNVTGNANSKASPEVASIKCSAEAPCENFVFKDVDIKPADPSQEGYYTCAHIENSDLSGINCVPPK</sequence>
<dbReference type="PANTHER" id="PTHR31736:SF12">
    <property type="entry name" value="EXO-POLYGALACTURONASE, PUTATIVE-RELATED"/>
    <property type="match status" value="1"/>
</dbReference>
<keyword evidence="5" id="KW-0677">Repeat</keyword>
<feature type="signal peptide" evidence="16">
    <location>
        <begin position="1"/>
        <end position="19"/>
    </location>
</feature>
<dbReference type="GO" id="GO:0005576">
    <property type="term" value="C:extracellular region"/>
    <property type="evidence" value="ECO:0007669"/>
    <property type="project" value="UniProtKB-SubCell"/>
</dbReference>
<keyword evidence="3" id="KW-0964">Secreted</keyword>
<dbReference type="AlphaFoldDB" id="A0A077WCG3"/>
<feature type="active site" evidence="14">
    <location>
        <position position="241"/>
    </location>
</feature>
<keyword evidence="4 16" id="KW-0732">Signal</keyword>
<keyword evidence="11" id="KW-0961">Cell wall biogenesis/degradation</keyword>
<evidence type="ECO:0000256" key="12">
    <source>
        <dbReference type="ARBA" id="ARBA00023326"/>
    </source>
</evidence>
<keyword evidence="9" id="KW-0119">Carbohydrate metabolism</keyword>
<organism evidence="17">
    <name type="scientific">Lichtheimia ramosa</name>
    <dbReference type="NCBI Taxonomy" id="688394"/>
    <lineage>
        <taxon>Eukaryota</taxon>
        <taxon>Fungi</taxon>
        <taxon>Fungi incertae sedis</taxon>
        <taxon>Mucoromycota</taxon>
        <taxon>Mucoromycotina</taxon>
        <taxon>Mucoromycetes</taxon>
        <taxon>Mucorales</taxon>
        <taxon>Lichtheimiaceae</taxon>
        <taxon>Lichtheimia</taxon>
    </lineage>
</organism>
<accession>A0A077WCG3</accession>
<dbReference type="InterPro" id="IPR000743">
    <property type="entry name" value="Glyco_hydro_28"/>
</dbReference>
<dbReference type="InterPro" id="IPR011050">
    <property type="entry name" value="Pectin_lyase_fold/virulence"/>
</dbReference>
<evidence type="ECO:0000256" key="4">
    <source>
        <dbReference type="ARBA" id="ARBA00022729"/>
    </source>
</evidence>
<evidence type="ECO:0000256" key="16">
    <source>
        <dbReference type="SAM" id="SignalP"/>
    </source>
</evidence>
<evidence type="ECO:0000256" key="1">
    <source>
        <dbReference type="ARBA" id="ARBA00004613"/>
    </source>
</evidence>
<evidence type="ECO:0000256" key="6">
    <source>
        <dbReference type="ARBA" id="ARBA00022801"/>
    </source>
</evidence>